<dbReference type="PANTHER" id="PTHR48111">
    <property type="entry name" value="REGULATOR OF RPOS"/>
    <property type="match status" value="1"/>
</dbReference>
<dbReference type="Gene3D" id="6.10.250.690">
    <property type="match status" value="1"/>
</dbReference>
<dbReference type="FunFam" id="1.10.10.10:FF:000005">
    <property type="entry name" value="Two-component system response regulator"/>
    <property type="match status" value="1"/>
</dbReference>
<dbReference type="InterPro" id="IPR001789">
    <property type="entry name" value="Sig_transdc_resp-reg_receiver"/>
</dbReference>
<feature type="domain" description="OmpR/PhoB-type" evidence="7">
    <location>
        <begin position="140"/>
        <end position="238"/>
    </location>
</feature>
<evidence type="ECO:0000259" key="7">
    <source>
        <dbReference type="PROSITE" id="PS51755"/>
    </source>
</evidence>
<dbReference type="FunFam" id="3.40.50.2300:FF:000001">
    <property type="entry name" value="DNA-binding response regulator PhoB"/>
    <property type="match status" value="1"/>
</dbReference>
<feature type="domain" description="Response regulatory" evidence="6">
    <location>
        <begin position="15"/>
        <end position="129"/>
    </location>
</feature>
<dbReference type="GO" id="GO:0000156">
    <property type="term" value="F:phosphorelay response regulator activity"/>
    <property type="evidence" value="ECO:0007669"/>
    <property type="project" value="TreeGrafter"/>
</dbReference>
<keyword evidence="3" id="KW-0805">Transcription regulation</keyword>
<dbReference type="SMART" id="SM00448">
    <property type="entry name" value="REC"/>
    <property type="match status" value="1"/>
</dbReference>
<proteinExistence type="predicted"/>
<dbReference type="SMART" id="SM00862">
    <property type="entry name" value="Trans_reg_C"/>
    <property type="match status" value="1"/>
</dbReference>
<dbReference type="Gene3D" id="3.40.50.2300">
    <property type="match status" value="1"/>
</dbReference>
<dbReference type="InterPro" id="IPR036388">
    <property type="entry name" value="WH-like_DNA-bd_sf"/>
</dbReference>
<sequence length="240" mass="27949">MLFKSYNSCYMDERKILIVEDEIKIAQTLKKGLTENGYYVELAYDGTIGKRLFLSHNYDLIILDINLPEINGYELCRQIRGLNQHIPVLMLTALNTTDDKIEGFDAGADDYIIKPFEFKELLVRIRALLKRTVNQQLPSGNILKVADLEMNLDSKEVKRGDKKINLTAKEFQLLEYFMRNRNRVVSRADIAVSVWDIDFDTQTNVIDVYVNYLRNKIDKNFSYKLIHTQVGMGYILKETF</sequence>
<dbReference type="EMBL" id="MLJW01000281">
    <property type="protein sequence ID" value="OIQ90747.1"/>
    <property type="molecule type" value="Genomic_DNA"/>
</dbReference>
<evidence type="ECO:0000256" key="3">
    <source>
        <dbReference type="ARBA" id="ARBA00023015"/>
    </source>
</evidence>
<evidence type="ECO:0000313" key="8">
    <source>
        <dbReference type="EMBL" id="OIQ90747.1"/>
    </source>
</evidence>
<keyword evidence="4" id="KW-0238">DNA-binding</keyword>
<dbReference type="PANTHER" id="PTHR48111:SF22">
    <property type="entry name" value="REGULATOR OF RPOS"/>
    <property type="match status" value="1"/>
</dbReference>
<keyword evidence="5" id="KW-0804">Transcription</keyword>
<dbReference type="CDD" id="cd00383">
    <property type="entry name" value="trans_reg_C"/>
    <property type="match status" value="1"/>
</dbReference>
<dbReference type="Pfam" id="PF00072">
    <property type="entry name" value="Response_reg"/>
    <property type="match status" value="1"/>
</dbReference>
<evidence type="ECO:0000256" key="4">
    <source>
        <dbReference type="ARBA" id="ARBA00023125"/>
    </source>
</evidence>
<organism evidence="8">
    <name type="scientific">mine drainage metagenome</name>
    <dbReference type="NCBI Taxonomy" id="410659"/>
    <lineage>
        <taxon>unclassified sequences</taxon>
        <taxon>metagenomes</taxon>
        <taxon>ecological metagenomes</taxon>
    </lineage>
</organism>
<dbReference type="Pfam" id="PF00486">
    <property type="entry name" value="Trans_reg_C"/>
    <property type="match status" value="1"/>
</dbReference>
<dbReference type="InterPro" id="IPR011006">
    <property type="entry name" value="CheY-like_superfamily"/>
</dbReference>
<dbReference type="AlphaFoldDB" id="A0A1J5RMJ6"/>
<protein>
    <submittedName>
        <fullName evidence="8">Transcriptional regulatory protein CusR</fullName>
    </submittedName>
</protein>
<dbReference type="InterPro" id="IPR001867">
    <property type="entry name" value="OmpR/PhoB-type_DNA-bd"/>
</dbReference>
<gene>
    <name evidence="8" type="primary">cusR_10</name>
    <name evidence="8" type="ORF">GALL_273560</name>
</gene>
<evidence type="ECO:0000256" key="2">
    <source>
        <dbReference type="ARBA" id="ARBA00023012"/>
    </source>
</evidence>
<accession>A0A1J5RMJ6</accession>
<dbReference type="PROSITE" id="PS51755">
    <property type="entry name" value="OMPR_PHOB"/>
    <property type="match status" value="1"/>
</dbReference>
<keyword evidence="1" id="KW-0597">Phosphoprotein</keyword>
<dbReference type="PROSITE" id="PS50110">
    <property type="entry name" value="RESPONSE_REGULATORY"/>
    <property type="match status" value="1"/>
</dbReference>
<dbReference type="GO" id="GO:0000976">
    <property type="term" value="F:transcription cis-regulatory region binding"/>
    <property type="evidence" value="ECO:0007669"/>
    <property type="project" value="TreeGrafter"/>
</dbReference>
<evidence type="ECO:0000256" key="5">
    <source>
        <dbReference type="ARBA" id="ARBA00023163"/>
    </source>
</evidence>
<dbReference type="SUPFAM" id="SSF52172">
    <property type="entry name" value="CheY-like"/>
    <property type="match status" value="1"/>
</dbReference>
<keyword evidence="2" id="KW-0902">Two-component regulatory system</keyword>
<evidence type="ECO:0000259" key="6">
    <source>
        <dbReference type="PROSITE" id="PS50110"/>
    </source>
</evidence>
<name>A0A1J5RMJ6_9ZZZZ</name>
<dbReference type="CDD" id="cd19935">
    <property type="entry name" value="REC_OmpR_CusR-like"/>
    <property type="match status" value="1"/>
</dbReference>
<dbReference type="GO" id="GO:0006355">
    <property type="term" value="P:regulation of DNA-templated transcription"/>
    <property type="evidence" value="ECO:0007669"/>
    <property type="project" value="InterPro"/>
</dbReference>
<dbReference type="GO" id="GO:0032993">
    <property type="term" value="C:protein-DNA complex"/>
    <property type="evidence" value="ECO:0007669"/>
    <property type="project" value="TreeGrafter"/>
</dbReference>
<dbReference type="GO" id="GO:0005829">
    <property type="term" value="C:cytosol"/>
    <property type="evidence" value="ECO:0007669"/>
    <property type="project" value="TreeGrafter"/>
</dbReference>
<evidence type="ECO:0000256" key="1">
    <source>
        <dbReference type="ARBA" id="ARBA00022553"/>
    </source>
</evidence>
<dbReference type="Gene3D" id="1.10.10.10">
    <property type="entry name" value="Winged helix-like DNA-binding domain superfamily/Winged helix DNA-binding domain"/>
    <property type="match status" value="1"/>
</dbReference>
<dbReference type="InterPro" id="IPR039420">
    <property type="entry name" value="WalR-like"/>
</dbReference>
<reference evidence="8" key="1">
    <citation type="submission" date="2016-10" db="EMBL/GenBank/DDBJ databases">
        <title>Sequence of Gallionella enrichment culture.</title>
        <authorList>
            <person name="Poehlein A."/>
            <person name="Muehling M."/>
            <person name="Daniel R."/>
        </authorList>
    </citation>
    <scope>NUCLEOTIDE SEQUENCE</scope>
</reference>
<comment type="caution">
    <text evidence="8">The sequence shown here is derived from an EMBL/GenBank/DDBJ whole genome shotgun (WGS) entry which is preliminary data.</text>
</comment>